<accession>A0A2J6RSM3</accession>
<dbReference type="GO" id="GO:0009251">
    <property type="term" value="P:glucan catabolic process"/>
    <property type="evidence" value="ECO:0007669"/>
    <property type="project" value="TreeGrafter"/>
</dbReference>
<dbReference type="PROSITE" id="PS51762">
    <property type="entry name" value="GH16_2"/>
    <property type="match status" value="1"/>
</dbReference>
<keyword evidence="9" id="KW-1185">Reference proteome</keyword>
<dbReference type="CDD" id="cd02181">
    <property type="entry name" value="GH16_fungal_Lam16A_glucanase"/>
    <property type="match status" value="1"/>
</dbReference>
<dbReference type="STRING" id="1149755.A0A2J6RSM3"/>
<dbReference type="Pfam" id="PF26113">
    <property type="entry name" value="GH16_XgeA"/>
    <property type="match status" value="1"/>
</dbReference>
<feature type="signal peptide" evidence="6">
    <location>
        <begin position="1"/>
        <end position="23"/>
    </location>
</feature>
<dbReference type="Proteomes" id="UP000235786">
    <property type="component" value="Unassembled WGS sequence"/>
</dbReference>
<keyword evidence="4 8" id="KW-0378">Hydrolase</keyword>
<evidence type="ECO:0000256" key="5">
    <source>
        <dbReference type="ARBA" id="ARBA00023295"/>
    </source>
</evidence>
<dbReference type="PANTHER" id="PTHR10963:SF24">
    <property type="entry name" value="GLYCOSIDASE C21B10.07-RELATED"/>
    <property type="match status" value="1"/>
</dbReference>
<feature type="chain" id="PRO_5014370063" description="endo-1,3(4)-beta-glucanase" evidence="6">
    <location>
        <begin position="24"/>
        <end position="353"/>
    </location>
</feature>
<keyword evidence="6" id="KW-0732">Signal</keyword>
<evidence type="ECO:0000313" key="8">
    <source>
        <dbReference type="EMBL" id="PMD41525.1"/>
    </source>
</evidence>
<protein>
    <recommendedName>
        <fullName evidence="3">endo-1,3(4)-beta-glucanase</fullName>
        <ecNumber evidence="3">3.2.1.6</ecNumber>
    </recommendedName>
</protein>
<evidence type="ECO:0000256" key="1">
    <source>
        <dbReference type="ARBA" id="ARBA00000124"/>
    </source>
</evidence>
<dbReference type="InterPro" id="IPR000757">
    <property type="entry name" value="Beta-glucanase-like"/>
</dbReference>
<proteinExistence type="inferred from homology"/>
<dbReference type="InterPro" id="IPR050546">
    <property type="entry name" value="Glycosyl_Hydrlase_16"/>
</dbReference>
<evidence type="ECO:0000313" key="9">
    <source>
        <dbReference type="Proteomes" id="UP000235786"/>
    </source>
</evidence>
<organism evidence="8 9">
    <name type="scientific">Hyaloscypha variabilis (strain UAMH 11265 / GT02V1 / F)</name>
    <name type="common">Meliniomyces variabilis</name>
    <dbReference type="NCBI Taxonomy" id="1149755"/>
    <lineage>
        <taxon>Eukaryota</taxon>
        <taxon>Fungi</taxon>
        <taxon>Dikarya</taxon>
        <taxon>Ascomycota</taxon>
        <taxon>Pezizomycotina</taxon>
        <taxon>Leotiomycetes</taxon>
        <taxon>Helotiales</taxon>
        <taxon>Hyaloscyphaceae</taxon>
        <taxon>Hyaloscypha</taxon>
        <taxon>Hyaloscypha variabilis</taxon>
    </lineage>
</organism>
<feature type="domain" description="GH16" evidence="7">
    <location>
        <begin position="23"/>
        <end position="280"/>
    </location>
</feature>
<evidence type="ECO:0000259" key="7">
    <source>
        <dbReference type="PROSITE" id="PS51762"/>
    </source>
</evidence>
<dbReference type="Gene3D" id="2.60.120.200">
    <property type="match status" value="1"/>
</dbReference>
<evidence type="ECO:0000256" key="6">
    <source>
        <dbReference type="SAM" id="SignalP"/>
    </source>
</evidence>
<gene>
    <name evidence="8" type="ORF">L207DRAFT_581948</name>
</gene>
<comment type="catalytic activity">
    <reaction evidence="1">
        <text>Endohydrolysis of (1-&gt;3)- or (1-&gt;4)-linkages in beta-D-glucans when the glucose residue whose reducing group is involved in the linkage to be hydrolyzed is itself substituted at C-3.</text>
        <dbReference type="EC" id="3.2.1.6"/>
    </reaction>
</comment>
<evidence type="ECO:0000256" key="3">
    <source>
        <dbReference type="ARBA" id="ARBA00012599"/>
    </source>
</evidence>
<evidence type="ECO:0000256" key="2">
    <source>
        <dbReference type="ARBA" id="ARBA00006865"/>
    </source>
</evidence>
<sequence>MHTSQLLLRLGASLLCAAGIANANYAITDTFDNTNFFDEWNFFSGADPTNGFVKYASSALANTSSLAGYSGNSIYLGVDSTTVNPTGGRASVRVSSQKSYTHGLFIADIAHMPSSTCGLWPAWWTFGPNWPASGEIDIIEGVNSATTDTITLHTAAGCSMSSTGSLAGSTLLSADCEGNNGCSMTTTNSQGYGSGFNANGGGVYAMQWESTGIYVWFFPRSAIPADITSGSPNPSGWGTPTATFASSSSCEVDQFFMNHNIVFDTTFCGDWAGQASVWDSSCQASTGASTCEAYVAANPSAFTDAYWLINSVKVYSLVTEPAVAEEYLSNNRSSEKKISTLVQWSLIVPLFKM</sequence>
<name>A0A2J6RSM3_HYAVF</name>
<dbReference type="EC" id="3.2.1.6" evidence="3"/>
<dbReference type="FunFam" id="2.60.120.200:FF:000114">
    <property type="entry name" value="Probable endo-1,3(4)-beta-glucanase NFIA_089530"/>
    <property type="match status" value="1"/>
</dbReference>
<reference evidence="8 9" key="1">
    <citation type="submission" date="2016-04" db="EMBL/GenBank/DDBJ databases">
        <title>A degradative enzymes factory behind the ericoid mycorrhizal symbiosis.</title>
        <authorList>
            <consortium name="DOE Joint Genome Institute"/>
            <person name="Martino E."/>
            <person name="Morin E."/>
            <person name="Grelet G."/>
            <person name="Kuo A."/>
            <person name="Kohler A."/>
            <person name="Daghino S."/>
            <person name="Barry K."/>
            <person name="Choi C."/>
            <person name="Cichocki N."/>
            <person name="Clum A."/>
            <person name="Copeland A."/>
            <person name="Hainaut M."/>
            <person name="Haridas S."/>
            <person name="Labutti K."/>
            <person name="Lindquist E."/>
            <person name="Lipzen A."/>
            <person name="Khouja H.-R."/>
            <person name="Murat C."/>
            <person name="Ohm R."/>
            <person name="Olson A."/>
            <person name="Spatafora J."/>
            <person name="Veneault-Fourrey C."/>
            <person name="Henrissat B."/>
            <person name="Grigoriev I."/>
            <person name="Martin F."/>
            <person name="Perotto S."/>
        </authorList>
    </citation>
    <scope>NUCLEOTIDE SEQUENCE [LARGE SCALE GENOMIC DNA]</scope>
    <source>
        <strain evidence="8 9">F</strain>
    </source>
</reference>
<dbReference type="AlphaFoldDB" id="A0A2J6RSM3"/>
<dbReference type="SUPFAM" id="SSF49899">
    <property type="entry name" value="Concanavalin A-like lectins/glucanases"/>
    <property type="match status" value="1"/>
</dbReference>
<dbReference type="PANTHER" id="PTHR10963">
    <property type="entry name" value="GLYCOSYL HYDROLASE-RELATED"/>
    <property type="match status" value="1"/>
</dbReference>
<comment type="similarity">
    <text evidence="2">Belongs to the glycosyl hydrolase 16 family.</text>
</comment>
<keyword evidence="5" id="KW-0326">Glycosidase</keyword>
<dbReference type="InterPro" id="IPR013320">
    <property type="entry name" value="ConA-like_dom_sf"/>
</dbReference>
<dbReference type="OrthoDB" id="192832at2759"/>
<evidence type="ECO:0000256" key="4">
    <source>
        <dbReference type="ARBA" id="ARBA00022801"/>
    </source>
</evidence>
<dbReference type="GO" id="GO:0052861">
    <property type="term" value="F:endo-1,3(4)-beta-glucanase activity"/>
    <property type="evidence" value="ECO:0007669"/>
    <property type="project" value="UniProtKB-EC"/>
</dbReference>
<dbReference type="EMBL" id="KZ613944">
    <property type="protein sequence ID" value="PMD41525.1"/>
    <property type="molecule type" value="Genomic_DNA"/>
</dbReference>